<gene>
    <name evidence="2" type="primary">tgtA_2</name>
    <name evidence="2" type="ORF">CM83_9162</name>
</gene>
<reference evidence="2" key="2">
    <citation type="submission" date="2014-07" db="EMBL/GenBank/DDBJ databases">
        <authorList>
            <person name="Hull J."/>
        </authorList>
    </citation>
    <scope>NUCLEOTIDE SEQUENCE</scope>
</reference>
<accession>A0A0A9X199</accession>
<protein>
    <submittedName>
        <fullName evidence="2">7-cyano-7-deazaguanine tRNA-ribosyltransferase</fullName>
    </submittedName>
</protein>
<feature type="compositionally biased region" description="Basic and acidic residues" evidence="1">
    <location>
        <begin position="34"/>
        <end position="47"/>
    </location>
</feature>
<keyword evidence="2" id="KW-0808">Transferase</keyword>
<name>A0A0A9X199_LYGHE</name>
<reference evidence="2" key="1">
    <citation type="journal article" date="2014" name="PLoS ONE">
        <title>Transcriptome-Based Identification of ABC Transporters in the Western Tarnished Plant Bug Lygus hesperus.</title>
        <authorList>
            <person name="Hull J.J."/>
            <person name="Chaney K."/>
            <person name="Geib S.M."/>
            <person name="Fabrick J.A."/>
            <person name="Brent C.S."/>
            <person name="Walsh D."/>
            <person name="Lavine L.C."/>
        </authorList>
    </citation>
    <scope>NUCLEOTIDE SEQUENCE</scope>
</reference>
<dbReference type="GO" id="GO:0016740">
    <property type="term" value="F:transferase activity"/>
    <property type="evidence" value="ECO:0007669"/>
    <property type="project" value="UniProtKB-KW"/>
</dbReference>
<proteinExistence type="predicted"/>
<dbReference type="PANTHER" id="PTHR10773">
    <property type="entry name" value="DNA-DIRECTED RNA POLYMERASES I, II, AND III SUBUNIT RPABC2"/>
    <property type="match status" value="1"/>
</dbReference>
<evidence type="ECO:0000256" key="1">
    <source>
        <dbReference type="SAM" id="MobiDB-lite"/>
    </source>
</evidence>
<feature type="region of interest" description="Disordered" evidence="1">
    <location>
        <begin position="1"/>
        <end position="47"/>
    </location>
</feature>
<dbReference type="AlphaFoldDB" id="A0A0A9X199"/>
<dbReference type="PANTHER" id="PTHR10773:SF19">
    <property type="match status" value="1"/>
</dbReference>
<organism evidence="2">
    <name type="scientific">Lygus hesperus</name>
    <name type="common">Western plant bug</name>
    <dbReference type="NCBI Taxonomy" id="30085"/>
    <lineage>
        <taxon>Eukaryota</taxon>
        <taxon>Metazoa</taxon>
        <taxon>Ecdysozoa</taxon>
        <taxon>Arthropoda</taxon>
        <taxon>Hexapoda</taxon>
        <taxon>Insecta</taxon>
        <taxon>Pterygota</taxon>
        <taxon>Neoptera</taxon>
        <taxon>Paraneoptera</taxon>
        <taxon>Hemiptera</taxon>
        <taxon>Heteroptera</taxon>
        <taxon>Panheteroptera</taxon>
        <taxon>Cimicomorpha</taxon>
        <taxon>Miridae</taxon>
        <taxon>Mirini</taxon>
        <taxon>Lygus</taxon>
    </lineage>
</organism>
<sequence>DDDDEEEGMWEIGDNQENIDPVAGTSNSNSAVGKEGRKNKPNPQKRELVKTARENGKSYTNYKGVIVPDRSVKIGCEQTCKRRCTSNFCEEERVAINSDYWRLSDIQKKEFEGKSIKKNPVSRVTVENSRKTCTRHYFLPRNDDLIRVCRKFYLTTLDIGSKRIRYTEESRSGSLLAARADRRGSNCSANKTPPRLLKIARKYIEDLPAVHSHYCRSRSSKKYLPAEWQNFSNVYRKYRQYCEEKNYQAVSEYVFRKIFSTEYNIGVHSPKKDKCSICLKFGALTQPTEEERREYEQHDTEKKARNALYAADQKRAGEEEKFVAVSFDLQKVLHTPHGKSMLFFYSRKYAVYNLTFYESKTQKTFCYMWGEKDGKRGCNEVCSVMWKYLTQLD</sequence>
<feature type="non-terminal residue" evidence="2">
    <location>
        <position position="1"/>
    </location>
</feature>
<dbReference type="EMBL" id="GBHO01029117">
    <property type="protein sequence ID" value="JAG14487.1"/>
    <property type="molecule type" value="Transcribed_RNA"/>
</dbReference>
<evidence type="ECO:0000313" key="2">
    <source>
        <dbReference type="EMBL" id="JAG14487.1"/>
    </source>
</evidence>